<gene>
    <name evidence="1" type="ORF">RB24_04015</name>
</gene>
<accession>A0ABX9C6V6</accession>
<evidence type="ECO:0000313" key="2">
    <source>
        <dbReference type="Proteomes" id="UP000248631"/>
    </source>
</evidence>
<dbReference type="Proteomes" id="UP000248631">
    <property type="component" value="Unassembled WGS sequence"/>
</dbReference>
<sequence length="64" mass="6963">MNDVGKLSHALYAVLYAAKNNGCDLDVLLNTVKNNISVTPLRPLPQDQEGVIETIKDAITAIRN</sequence>
<proteinExistence type="predicted"/>
<keyword evidence="2" id="KW-1185">Reference proteome</keyword>
<dbReference type="EMBL" id="JUGD01000004">
    <property type="protein sequence ID" value="RAM66155.1"/>
    <property type="molecule type" value="Genomic_DNA"/>
</dbReference>
<reference evidence="1 2" key="1">
    <citation type="submission" date="2014-12" db="EMBL/GenBank/DDBJ databases">
        <title>Complete genome sequence of Herbaspirillum rubrisubalbicans Os38.</title>
        <authorList>
            <person name="Chen M."/>
            <person name="An Q."/>
        </authorList>
    </citation>
    <scope>NUCLEOTIDE SEQUENCE [LARGE SCALE GENOMIC DNA]</scope>
    <source>
        <strain evidence="1 2">Os38</strain>
    </source>
</reference>
<evidence type="ECO:0000313" key="1">
    <source>
        <dbReference type="EMBL" id="RAM66155.1"/>
    </source>
</evidence>
<comment type="caution">
    <text evidence="1">The sequence shown here is derived from an EMBL/GenBank/DDBJ whole genome shotgun (WGS) entry which is preliminary data.</text>
</comment>
<protein>
    <submittedName>
        <fullName evidence="1">Uncharacterized protein</fullName>
    </submittedName>
</protein>
<organism evidence="1 2">
    <name type="scientific">Herbaspirillum rubrisubalbicans</name>
    <dbReference type="NCBI Taxonomy" id="80842"/>
    <lineage>
        <taxon>Bacteria</taxon>
        <taxon>Pseudomonadati</taxon>
        <taxon>Pseudomonadota</taxon>
        <taxon>Betaproteobacteria</taxon>
        <taxon>Burkholderiales</taxon>
        <taxon>Oxalobacteraceae</taxon>
        <taxon>Herbaspirillum</taxon>
    </lineage>
</organism>
<dbReference type="RefSeq" id="WP_112067795.1">
    <property type="nucleotide sequence ID" value="NZ_JUGD01000004.1"/>
</dbReference>
<name>A0ABX9C6V6_9BURK</name>